<accession>A0A1C5GD33</accession>
<dbReference type="Proteomes" id="UP000198251">
    <property type="component" value="Chromosome I"/>
</dbReference>
<dbReference type="EMBL" id="LT607733">
    <property type="protein sequence ID" value="SCG17036.1"/>
    <property type="molecule type" value="Genomic_DNA"/>
</dbReference>
<proteinExistence type="predicted"/>
<name>A0A1C5GD33_MICEH</name>
<reference evidence="1 2" key="1">
    <citation type="submission" date="2016-06" db="EMBL/GenBank/DDBJ databases">
        <authorList>
            <person name="Kjaerup R.B."/>
            <person name="Dalgaard T.S."/>
            <person name="Juul-Madsen H.R."/>
        </authorList>
    </citation>
    <scope>NUCLEOTIDE SEQUENCE [LARGE SCALE GENOMIC DNA]</scope>
    <source>
        <strain evidence="1 2">DSM 43913</strain>
    </source>
</reference>
<evidence type="ECO:0000313" key="1">
    <source>
        <dbReference type="EMBL" id="SCG17036.1"/>
    </source>
</evidence>
<protein>
    <submittedName>
        <fullName evidence="1">Uncharacterized protein</fullName>
    </submittedName>
</protein>
<gene>
    <name evidence="1" type="ORF">GA0070610_3340</name>
</gene>
<keyword evidence="2" id="KW-1185">Reference proteome</keyword>
<dbReference type="AlphaFoldDB" id="A0A1C5GD33"/>
<sequence>MTEVTFEAVDIREMADEELDDVVGAARCM</sequence>
<evidence type="ECO:0000313" key="2">
    <source>
        <dbReference type="Proteomes" id="UP000198251"/>
    </source>
</evidence>
<organism evidence="1 2">
    <name type="scientific">Micromonospora echinofusca</name>
    <dbReference type="NCBI Taxonomy" id="47858"/>
    <lineage>
        <taxon>Bacteria</taxon>
        <taxon>Bacillati</taxon>
        <taxon>Actinomycetota</taxon>
        <taxon>Actinomycetes</taxon>
        <taxon>Micromonosporales</taxon>
        <taxon>Micromonosporaceae</taxon>
        <taxon>Micromonospora</taxon>
    </lineage>
</organism>